<accession>A0A8H6QDW4</accession>
<dbReference type="InterPro" id="IPR023410">
    <property type="entry name" value="14-3-3_domain"/>
</dbReference>
<feature type="compositionally biased region" description="Low complexity" evidence="6">
    <location>
        <begin position="149"/>
        <end position="159"/>
    </location>
</feature>
<dbReference type="GO" id="GO:0006351">
    <property type="term" value="P:DNA-templated transcription"/>
    <property type="evidence" value="ECO:0007669"/>
    <property type="project" value="InterPro"/>
</dbReference>
<dbReference type="InterPro" id="IPR051127">
    <property type="entry name" value="Fungal_SecMet_Regulators"/>
</dbReference>
<dbReference type="Pfam" id="PF04082">
    <property type="entry name" value="Fungal_trans"/>
    <property type="match status" value="1"/>
</dbReference>
<evidence type="ECO:0000256" key="6">
    <source>
        <dbReference type="SAM" id="MobiDB-lite"/>
    </source>
</evidence>
<keyword evidence="3" id="KW-0238">DNA-binding</keyword>
<dbReference type="InterPro" id="IPR007219">
    <property type="entry name" value="XnlR_reg_dom"/>
</dbReference>
<evidence type="ECO:0000256" key="1">
    <source>
        <dbReference type="ARBA" id="ARBA00006141"/>
    </source>
</evidence>
<dbReference type="SUPFAM" id="SSF48445">
    <property type="entry name" value="14-3-3 protein"/>
    <property type="match status" value="1"/>
</dbReference>
<dbReference type="GO" id="GO:0000981">
    <property type="term" value="F:DNA-binding transcription factor activity, RNA polymerase II-specific"/>
    <property type="evidence" value="ECO:0007669"/>
    <property type="project" value="TreeGrafter"/>
</dbReference>
<dbReference type="CDD" id="cd12148">
    <property type="entry name" value="fungal_TF_MHR"/>
    <property type="match status" value="1"/>
</dbReference>
<proteinExistence type="inferred from homology"/>
<dbReference type="Proteomes" id="UP000654922">
    <property type="component" value="Unassembled WGS sequence"/>
</dbReference>
<gene>
    <name evidence="8" type="ORF">CNMCM5623_003723</name>
</gene>
<dbReference type="PANTHER" id="PTHR47424">
    <property type="entry name" value="REGULATORY PROTEIN GAL4"/>
    <property type="match status" value="1"/>
</dbReference>
<evidence type="ECO:0000313" key="8">
    <source>
        <dbReference type="EMBL" id="KAF7171296.1"/>
    </source>
</evidence>
<feature type="domain" description="Xylanolytic transcriptional activator regulatory" evidence="7">
    <location>
        <begin position="995"/>
        <end position="1067"/>
    </location>
</feature>
<name>A0A8H6QDW4_9EURO</name>
<keyword evidence="5" id="KW-0539">Nucleus</keyword>
<feature type="region of interest" description="Disordered" evidence="6">
    <location>
        <begin position="142"/>
        <end position="210"/>
    </location>
</feature>
<dbReference type="Pfam" id="PF00244">
    <property type="entry name" value="14-3-3"/>
    <property type="match status" value="1"/>
</dbReference>
<feature type="compositionally biased region" description="Low complexity" evidence="6">
    <location>
        <begin position="314"/>
        <end position="325"/>
    </location>
</feature>
<evidence type="ECO:0000256" key="4">
    <source>
        <dbReference type="ARBA" id="ARBA00023163"/>
    </source>
</evidence>
<organism evidence="8 9">
    <name type="scientific">Aspergillus felis</name>
    <dbReference type="NCBI Taxonomy" id="1287682"/>
    <lineage>
        <taxon>Eukaryota</taxon>
        <taxon>Fungi</taxon>
        <taxon>Dikarya</taxon>
        <taxon>Ascomycota</taxon>
        <taxon>Pezizomycotina</taxon>
        <taxon>Eurotiomycetes</taxon>
        <taxon>Eurotiomycetidae</taxon>
        <taxon>Eurotiales</taxon>
        <taxon>Aspergillaceae</taxon>
        <taxon>Aspergillus</taxon>
        <taxon>Aspergillus subgen. Fumigati</taxon>
    </lineage>
</organism>
<feature type="compositionally biased region" description="Polar residues" evidence="6">
    <location>
        <begin position="717"/>
        <end position="737"/>
    </location>
</feature>
<dbReference type="GO" id="GO:0000435">
    <property type="term" value="P:positive regulation of transcription from RNA polymerase II promoter by galactose"/>
    <property type="evidence" value="ECO:0007669"/>
    <property type="project" value="TreeGrafter"/>
</dbReference>
<keyword evidence="4" id="KW-0804">Transcription</keyword>
<dbReference type="SMART" id="SM00906">
    <property type="entry name" value="Fungal_trans"/>
    <property type="match status" value="1"/>
</dbReference>
<feature type="region of interest" description="Disordered" evidence="6">
    <location>
        <begin position="716"/>
        <end position="744"/>
    </location>
</feature>
<evidence type="ECO:0000259" key="7">
    <source>
        <dbReference type="SMART" id="SM00906"/>
    </source>
</evidence>
<dbReference type="InterPro" id="IPR036815">
    <property type="entry name" value="14-3-3_dom_sf"/>
</dbReference>
<protein>
    <recommendedName>
        <fullName evidence="7">Xylanolytic transcriptional activator regulatory domain-containing protein</fullName>
    </recommendedName>
</protein>
<dbReference type="GO" id="GO:0000978">
    <property type="term" value="F:RNA polymerase II cis-regulatory region sequence-specific DNA binding"/>
    <property type="evidence" value="ECO:0007669"/>
    <property type="project" value="TreeGrafter"/>
</dbReference>
<keyword evidence="2" id="KW-0805">Transcription regulation</keyword>
<dbReference type="Gene3D" id="1.20.190.20">
    <property type="entry name" value="14-3-3 domain"/>
    <property type="match status" value="1"/>
</dbReference>
<comment type="caution">
    <text evidence="8">The sequence shown here is derived from an EMBL/GenBank/DDBJ whole genome shotgun (WGS) entry which is preliminary data.</text>
</comment>
<evidence type="ECO:0000256" key="2">
    <source>
        <dbReference type="ARBA" id="ARBA00023015"/>
    </source>
</evidence>
<dbReference type="PANTHER" id="PTHR47424:SF3">
    <property type="entry name" value="REGULATORY PROTEIN GAL4"/>
    <property type="match status" value="1"/>
</dbReference>
<evidence type="ECO:0000256" key="5">
    <source>
        <dbReference type="ARBA" id="ARBA00023242"/>
    </source>
</evidence>
<dbReference type="OrthoDB" id="424974at2759"/>
<dbReference type="GO" id="GO:0008270">
    <property type="term" value="F:zinc ion binding"/>
    <property type="evidence" value="ECO:0007669"/>
    <property type="project" value="InterPro"/>
</dbReference>
<feature type="region of interest" description="Disordered" evidence="6">
    <location>
        <begin position="309"/>
        <end position="340"/>
    </location>
</feature>
<comment type="similarity">
    <text evidence="1">Belongs to the 14-3-3 family.</text>
</comment>
<dbReference type="GO" id="GO:0005634">
    <property type="term" value="C:nucleus"/>
    <property type="evidence" value="ECO:0007669"/>
    <property type="project" value="TreeGrafter"/>
</dbReference>
<evidence type="ECO:0000256" key="3">
    <source>
        <dbReference type="ARBA" id="ARBA00023125"/>
    </source>
</evidence>
<evidence type="ECO:0000313" key="9">
    <source>
        <dbReference type="Proteomes" id="UP000654922"/>
    </source>
</evidence>
<sequence>MDMADSYEDFPLIDPESLALWMASSEVDQKALGNFAAITSLEHPFLSAMLYRVLGLSVMLSKKLLRARRLRRLDPTRETKSLQLYHHIIWLSREGLLILEEFVLPMVEPYVELKILAYKLRASFYHIFVLFHNEPPVHSPGLMSLRSHSSATNNAAEAESSPKDQGSRFSFISKPEVIPFPQDASSNPKDAARRRVTQAPPGLAPVQPPKPASSFLLPSIDYTPTATACFNHAALLAERFLPGSHPLRLSIKLEYAAYIYDCLHDPNACRRLAKQAIADVYNAQEGMDDESFQDAAEIVRILGKMVKRAGKNNSTGPSSTSAGTPRGDISMSEGSLTPKMRSGIQKPGAIPFLALILFSILSLVPSLAKEWGFYNLQIGYLAYSRNEDWHLPRVKDGAIEVRPRASSNGALCKSWLAGGSFQSCPDRKGRPRRGALDAPSLSAFEAASVFDSDPMTQTATRSLSLTRGVHAFKTFFIKQLDDYQILQPFSPGSAPSVPTATSRPVPPPVNSSVASVPFISEEIQHWYRITNQTTSATKHILESSRIRFLSGCHNAWQQACLVATVFLKSFPSTIATQPLSSNSSDSGFPLQLPGQEPVRKSIPQPLPADALAAPAKPIIQAVPAAGQSDVAAVDDSPKKMRGSCMAIVIGLVVGYVDDAARQACRMNAPTDRRTCLLRTAHHGRRSRSLLPQQLKRLGSLPSPSLSAPLVVIRSAAPPSSTWNGRESSPRRTLQSSREAGPRRRYTLGLFSHRRTQSGSAMYAARGQLQARGQIDFDEGSVGGSDEKSDAIEVSSQSDESFHTATRSPMPELVWGESRGAQEGSHFARIRQAQERRTGSVKREEEELIEDRLPRLRHSNLAGGTLISALDEVDEEMMDSPVDLSRDDVDRLVNVYLNLDYVSLPILDIQDFRAAYEAASGAGDSTTLNAFYAILNTIFALACLSVDDMGDERARYFFKEGQKLANQFDQYKSIDFLRLCLLQVQYLNAIGDLHTAWAVIGSTIRLAQSLHLPSHAKQHGQSRKGRETCRRLWHGAMIMERILALRLGIAPQTPDPLRVPLPTHLDTDYVDVISSAQPSAPSTGQGERASIIEFFTACARLYRLVEDVMAWEEEARIRPHGCAMKKLLSLDFTRFLKADSLLHDWNLSLPSSLQSSGLHGLDEHSIVVRQRNILRARYLYLRLRLNRPLVTLGLALTTACKCKSDGQPHIVKRRLAPDSPVALSLVHGASIKCVRAALELTELIRANEAGLLRLDTPSNASHCLSPPYWESVDYLYVCGTVFLASFNHHCPFFGDMTDEEDEQCKVLWPCIMDLLDRYQGYRRRGRTNNVAQACRRTFGELAKAVQGTDGTGWTVDSAVLGQEARARFSQRTEMESPIRHRRISGASQTIQDPVGNVPEFPVWMDSLPVDLVG</sequence>
<dbReference type="EMBL" id="JACBAE010001186">
    <property type="protein sequence ID" value="KAF7171296.1"/>
    <property type="molecule type" value="Genomic_DNA"/>
</dbReference>
<reference evidence="8" key="1">
    <citation type="submission" date="2020-06" db="EMBL/GenBank/DDBJ databases">
        <title>Draft genome sequences of strains closely related to Aspergillus parafelis and Aspergillus hiratsukae.</title>
        <authorList>
            <person name="Dos Santos R.A.C."/>
            <person name="Rivero-Menendez O."/>
            <person name="Steenwyk J.L."/>
            <person name="Mead M.E."/>
            <person name="Goldman G.H."/>
            <person name="Alastruey-Izquierdo A."/>
            <person name="Rokas A."/>
        </authorList>
    </citation>
    <scope>NUCLEOTIDE SEQUENCE</scope>
    <source>
        <strain evidence="8">CNM-CM5623</strain>
    </source>
</reference>